<dbReference type="EMBL" id="JAXAVV010000005">
    <property type="protein sequence ID" value="MDX8049999.1"/>
    <property type="molecule type" value="Genomic_DNA"/>
</dbReference>
<protein>
    <submittedName>
        <fullName evidence="3">P-loop NTPase fold protein</fullName>
    </submittedName>
</protein>
<evidence type="ECO:0000313" key="4">
    <source>
        <dbReference type="Proteomes" id="UP001271792"/>
    </source>
</evidence>
<feature type="domain" description="KAP NTPase" evidence="2">
    <location>
        <begin position="451"/>
        <end position="609"/>
    </location>
</feature>
<dbReference type="SUPFAM" id="SSF50998">
    <property type="entry name" value="Quinoprotein alcohol dehydrogenase-like"/>
    <property type="match status" value="1"/>
</dbReference>
<dbReference type="PANTHER" id="PTHR22674">
    <property type="entry name" value="NTPASE, KAP FAMILY P-LOOP DOMAIN-CONTAINING 1"/>
    <property type="match status" value="1"/>
</dbReference>
<proteinExistence type="predicted"/>
<sequence>MSSAEPPSRMTLERVIQLGMPVTELSVSTRMEEGLLIQVNRGLYLYADTGELFDGDAYMTFLRGYTKALEVSLPGVIARATGSTVALSNGLSLNVHTRPITTLGVCDSRGVPLLISASEGGSIRLWDVRTGEQRRVGLQQSPTTSLVTYFGPDGKPRIAAGGPEGSLYIWNPQLPVSPRIGRVATRGFNDRVAVQDLLDRSALVSALANVLEPGEGPTVITVEGAWGSGKSTVLEFVRAALATDADKTTRGSRLTVFAADRMLYRPPVRDFEKTLKRTVQSRKNADKPLVASFNPWRHQSSEQVWAGLAKTVIAAAESALTPDLNAKERYWFANNAHRVDRRHLQRQLWKRIYSPLLSFAGLGFGLSLLGALTKLNVTWSWWTTAGLAALGVLHTARRYFFSRASAFLPGELFAGPVTSNAFAAAGTDPLIRDPYYNARSGHLYLVQHDVKAVLDDLAGRGYQLVLLIDDLDRCVPSTTAQVFEAINVFLSDDFPATRFVLGLDSSVVASHVDHAYKELADAKVVAHPDDPSPGWTFLRKLVQLPVRLPRTTEDNVDQVLLAQLGPVHREEQPAELSEFTFTGRSMPDYLAEAEDEQIVIAIERQPLVRDHLRRRLMAQPEQSVREEKRLLNVWQFYLRVLASADVDQACHLVVVAEIAVRWPAYLHRLRGAWVNLADAVEDDVEWGATIARLGYGYGDRKAAANLRKLLQDCNARAVADLANRLF</sequence>
<accession>A0ABU4TNZ7</accession>
<comment type="caution">
    <text evidence="3">The sequence shown here is derived from an EMBL/GenBank/DDBJ whole genome shotgun (WGS) entry which is preliminary data.</text>
</comment>
<dbReference type="Pfam" id="PF07693">
    <property type="entry name" value="KAP_NTPase"/>
    <property type="match status" value="2"/>
</dbReference>
<evidence type="ECO:0000259" key="2">
    <source>
        <dbReference type="Pfam" id="PF07693"/>
    </source>
</evidence>
<gene>
    <name evidence="3" type="ORF">SK571_11455</name>
</gene>
<reference evidence="3 4" key="2">
    <citation type="submission" date="2023-11" db="EMBL/GenBank/DDBJ databases">
        <authorList>
            <person name="Lara A.C."/>
            <person name="Chronakova A."/>
        </authorList>
    </citation>
    <scope>NUCLEOTIDE SEQUENCE [LARGE SCALE GENOMIC DNA]</scope>
    <source>
        <strain evidence="3 4">BCCO 10_0798</strain>
    </source>
</reference>
<feature type="repeat" description="WD" evidence="1">
    <location>
        <begin position="93"/>
        <end position="136"/>
    </location>
</feature>
<dbReference type="InterPro" id="IPR052754">
    <property type="entry name" value="NTPase_KAP_P-loop"/>
</dbReference>
<dbReference type="SMART" id="SM00320">
    <property type="entry name" value="WD40"/>
    <property type="match status" value="2"/>
</dbReference>
<dbReference type="RefSeq" id="WP_319984031.1">
    <property type="nucleotide sequence ID" value="NZ_JAXAVV010000005.1"/>
</dbReference>
<dbReference type="Proteomes" id="UP001271792">
    <property type="component" value="Unassembled WGS sequence"/>
</dbReference>
<dbReference type="SUPFAM" id="SSF52540">
    <property type="entry name" value="P-loop containing nucleoside triphosphate hydrolases"/>
    <property type="match status" value="1"/>
</dbReference>
<evidence type="ECO:0000256" key="1">
    <source>
        <dbReference type="PROSITE-ProRule" id="PRU00221"/>
    </source>
</evidence>
<dbReference type="InterPro" id="IPR015943">
    <property type="entry name" value="WD40/YVTN_repeat-like_dom_sf"/>
</dbReference>
<reference evidence="3 4" key="1">
    <citation type="submission" date="2023-11" db="EMBL/GenBank/DDBJ databases">
        <title>Lentzea sokolovensis, sp. nov., Lentzea kristufkii, sp. nov., and Lentzea miocenensis, sp. nov., rare actinobacteria from Sokolov Coal Basin, Miocene lacustrine sediment, Czech Republic.</title>
        <authorList>
            <person name="Lara A."/>
            <person name="Kotroba L."/>
            <person name="Nouioui I."/>
            <person name="Neumann-Schaal M."/>
            <person name="Mast Y."/>
            <person name="Chronakova A."/>
        </authorList>
    </citation>
    <scope>NUCLEOTIDE SEQUENCE [LARGE SCALE GENOMIC DNA]</scope>
    <source>
        <strain evidence="3 4">BCCO 10_0798</strain>
    </source>
</reference>
<dbReference type="Gene3D" id="2.130.10.10">
    <property type="entry name" value="YVTN repeat-like/Quinoprotein amine dehydrogenase"/>
    <property type="match status" value="1"/>
</dbReference>
<keyword evidence="4" id="KW-1185">Reference proteome</keyword>
<name>A0ABU4TNZ7_9PSEU</name>
<organism evidence="3 4">
    <name type="scientific">Lentzea kristufekii</name>
    <dbReference type="NCBI Taxonomy" id="3095430"/>
    <lineage>
        <taxon>Bacteria</taxon>
        <taxon>Bacillati</taxon>
        <taxon>Actinomycetota</taxon>
        <taxon>Actinomycetes</taxon>
        <taxon>Pseudonocardiales</taxon>
        <taxon>Pseudonocardiaceae</taxon>
        <taxon>Lentzea</taxon>
    </lineage>
</organism>
<feature type="domain" description="KAP NTPase" evidence="2">
    <location>
        <begin position="203"/>
        <end position="317"/>
    </location>
</feature>
<dbReference type="InterPro" id="IPR011646">
    <property type="entry name" value="KAP_P-loop"/>
</dbReference>
<dbReference type="InterPro" id="IPR011047">
    <property type="entry name" value="Quinoprotein_ADH-like_sf"/>
</dbReference>
<evidence type="ECO:0000313" key="3">
    <source>
        <dbReference type="EMBL" id="MDX8049999.1"/>
    </source>
</evidence>
<keyword evidence="1" id="KW-0853">WD repeat</keyword>
<dbReference type="InterPro" id="IPR001680">
    <property type="entry name" value="WD40_rpt"/>
</dbReference>
<dbReference type="InterPro" id="IPR027417">
    <property type="entry name" value="P-loop_NTPase"/>
</dbReference>
<dbReference type="PANTHER" id="PTHR22674:SF6">
    <property type="entry name" value="NTPASE KAP FAMILY P-LOOP DOMAIN-CONTAINING PROTEIN 1"/>
    <property type="match status" value="1"/>
</dbReference>
<dbReference type="PROSITE" id="PS50082">
    <property type="entry name" value="WD_REPEATS_2"/>
    <property type="match status" value="1"/>
</dbReference>